<proteinExistence type="inferred from homology"/>
<evidence type="ECO:0000256" key="12">
    <source>
        <dbReference type="ARBA" id="ARBA00024342"/>
    </source>
</evidence>
<keyword evidence="5 13" id="KW-0375">Hydrogen ion transport</keyword>
<dbReference type="CDD" id="cd18110">
    <property type="entry name" value="ATP-synt_F1_beta_C"/>
    <property type="match status" value="1"/>
</dbReference>
<feature type="binding site" evidence="13">
    <location>
        <begin position="162"/>
        <end position="169"/>
    </location>
    <ligand>
        <name>ATP</name>
        <dbReference type="ChEBI" id="CHEBI:30616"/>
    </ligand>
</feature>
<evidence type="ECO:0000256" key="13">
    <source>
        <dbReference type="HAMAP-Rule" id="MF_01347"/>
    </source>
</evidence>
<feature type="domain" description="ATPase F1/V1/A1 complex alpha/beta subunit N-terminal" evidence="15">
    <location>
        <begin position="15"/>
        <end position="80"/>
    </location>
</feature>
<evidence type="ECO:0000256" key="4">
    <source>
        <dbReference type="ARBA" id="ARBA00022741"/>
    </source>
</evidence>
<accession>A0ABS1CIU1</accession>
<dbReference type="InterPro" id="IPR027417">
    <property type="entry name" value="P-loop_NTPase"/>
</dbReference>
<comment type="caution">
    <text evidence="17">The sequence shown here is derived from an EMBL/GenBank/DDBJ whole genome shotgun (WGS) entry which is preliminary data.</text>
</comment>
<keyword evidence="2 13" id="KW-0813">Transport</keyword>
<keyword evidence="3 13" id="KW-1003">Cell membrane</keyword>
<sequence>MSPPLDTSSAKAGRVISVRGSVVDVAFPPPLPLRNQALRTGADDEIVLEVHSLLDRERVRCIALTPTRGLARGMAVRDTGGPLQVPVGEPLLGRVLNVFGETIDRGGALTDGDGGDIAHWPIHRAPLPLDERVTRTEIFTTGIKALDLLAPLEAGGKAGLFGGAGVGKTVLITELIHNMVGHYQGISLFCGIGERSREAEELYRDMRDAEVLDHTVMVFGQMNEPPGARFRVGHAALSIAEWFRDQAHRNVLLLIDNIFRYVQSGTEVSGLMGRIPSRVGYQPTLATELAELEERICNSESAAITSVQAVYVPADDLTDPAAAHIFGHLSASIVLSRKRASQGLYPAVDPLQSESKMLTPAIVGDRHYRVAQDVRATLAEYEELKDIIAMLGEEELSRADRATVSKARRLERFLTQPFFTTEHFTGQPGQLVELEQTLDGCERILAGEFADVDEQELYMKGPLDE</sequence>
<dbReference type="RefSeq" id="WP_200238679.1">
    <property type="nucleotide sequence ID" value="NZ_NRRV01000033.1"/>
</dbReference>
<dbReference type="SUPFAM" id="SSF50615">
    <property type="entry name" value="N-terminal domain of alpha and beta subunits of F1 ATP synthase"/>
    <property type="match status" value="1"/>
</dbReference>
<evidence type="ECO:0000256" key="9">
    <source>
        <dbReference type="ARBA" id="ARBA00023136"/>
    </source>
</evidence>
<keyword evidence="4 13" id="KW-0547">Nucleotide-binding</keyword>
<dbReference type="InterPro" id="IPR024034">
    <property type="entry name" value="ATPase_F1/V1_b/a_C"/>
</dbReference>
<evidence type="ECO:0000256" key="10">
    <source>
        <dbReference type="ARBA" id="ARBA00023196"/>
    </source>
</evidence>
<dbReference type="NCBIfam" id="TIGR01039">
    <property type="entry name" value="atpD"/>
    <property type="match status" value="1"/>
</dbReference>
<evidence type="ECO:0000256" key="6">
    <source>
        <dbReference type="ARBA" id="ARBA00022840"/>
    </source>
</evidence>
<keyword evidence="18" id="KW-1185">Reference proteome</keyword>
<evidence type="ECO:0000256" key="8">
    <source>
        <dbReference type="ARBA" id="ARBA00023065"/>
    </source>
</evidence>
<dbReference type="InterPro" id="IPR050053">
    <property type="entry name" value="ATPase_alpha/beta_chains"/>
</dbReference>
<dbReference type="Pfam" id="PF22919">
    <property type="entry name" value="ATP-synt_VA_C"/>
    <property type="match status" value="1"/>
</dbReference>
<evidence type="ECO:0000259" key="14">
    <source>
        <dbReference type="Pfam" id="PF00006"/>
    </source>
</evidence>
<comment type="function">
    <text evidence="13">Produces ATP from ADP in the presence of a proton gradient across the membrane. The catalytic sites are hosted primarily by the beta subunits.</text>
</comment>
<dbReference type="CDD" id="cd18115">
    <property type="entry name" value="ATP-synt_F1_beta_N"/>
    <property type="match status" value="1"/>
</dbReference>
<dbReference type="HAMAP" id="MF_01347">
    <property type="entry name" value="ATP_synth_beta_bact"/>
    <property type="match status" value="1"/>
</dbReference>
<evidence type="ECO:0000256" key="3">
    <source>
        <dbReference type="ARBA" id="ARBA00022475"/>
    </source>
</evidence>
<comment type="catalytic activity">
    <reaction evidence="13">
        <text>ATP + H2O + 4 H(+)(in) = ADP + phosphate + 5 H(+)(out)</text>
        <dbReference type="Rhea" id="RHEA:57720"/>
        <dbReference type="ChEBI" id="CHEBI:15377"/>
        <dbReference type="ChEBI" id="CHEBI:15378"/>
        <dbReference type="ChEBI" id="CHEBI:30616"/>
        <dbReference type="ChEBI" id="CHEBI:43474"/>
        <dbReference type="ChEBI" id="CHEBI:456216"/>
        <dbReference type="EC" id="7.1.2.2"/>
    </reaction>
</comment>
<dbReference type="EMBL" id="NRRV01000033">
    <property type="protein sequence ID" value="MBK1631834.1"/>
    <property type="molecule type" value="Genomic_DNA"/>
</dbReference>
<dbReference type="PANTHER" id="PTHR15184">
    <property type="entry name" value="ATP SYNTHASE"/>
    <property type="match status" value="1"/>
</dbReference>
<dbReference type="Pfam" id="PF00006">
    <property type="entry name" value="ATP-synt_ab"/>
    <property type="match status" value="1"/>
</dbReference>
<keyword evidence="7 13" id="KW-1278">Translocase</keyword>
<dbReference type="EC" id="7.1.2.2" evidence="13"/>
<dbReference type="Gene3D" id="2.40.10.170">
    <property type="match status" value="1"/>
</dbReference>
<dbReference type="Pfam" id="PF02874">
    <property type="entry name" value="ATP-synt_ab_N"/>
    <property type="match status" value="1"/>
</dbReference>
<keyword evidence="10 13" id="KW-0139">CF(1)</keyword>
<evidence type="ECO:0000259" key="16">
    <source>
        <dbReference type="Pfam" id="PF22919"/>
    </source>
</evidence>
<evidence type="ECO:0000259" key="15">
    <source>
        <dbReference type="Pfam" id="PF02874"/>
    </source>
</evidence>
<dbReference type="CDD" id="cd01133">
    <property type="entry name" value="F1-ATPase_beta_CD"/>
    <property type="match status" value="1"/>
</dbReference>
<keyword evidence="9 13" id="KW-0472">Membrane</keyword>
<evidence type="ECO:0000256" key="1">
    <source>
        <dbReference type="ARBA" id="ARBA00004370"/>
    </source>
</evidence>
<dbReference type="Gene3D" id="3.40.50.300">
    <property type="entry name" value="P-loop containing nucleotide triphosphate hydrolases"/>
    <property type="match status" value="1"/>
</dbReference>
<dbReference type="InterPro" id="IPR036121">
    <property type="entry name" value="ATPase_F1/V1/A1_a/bsu_N_sf"/>
</dbReference>
<evidence type="ECO:0000256" key="2">
    <source>
        <dbReference type="ARBA" id="ARBA00022448"/>
    </source>
</evidence>
<dbReference type="InterPro" id="IPR020003">
    <property type="entry name" value="ATPase_a/bsu_AS"/>
</dbReference>
<organism evidence="17 18">
    <name type="scientific">Thiohalocapsa halophila</name>
    <dbReference type="NCBI Taxonomy" id="69359"/>
    <lineage>
        <taxon>Bacteria</taxon>
        <taxon>Pseudomonadati</taxon>
        <taxon>Pseudomonadota</taxon>
        <taxon>Gammaproteobacteria</taxon>
        <taxon>Chromatiales</taxon>
        <taxon>Chromatiaceae</taxon>
        <taxon>Thiohalocapsa</taxon>
    </lineage>
</organism>
<dbReference type="PANTHER" id="PTHR15184:SF71">
    <property type="entry name" value="ATP SYNTHASE SUBUNIT BETA, MITOCHONDRIAL"/>
    <property type="match status" value="1"/>
</dbReference>
<reference evidence="17 18" key="1">
    <citation type="journal article" date="2020" name="Microorganisms">
        <title>Osmotic Adaptation and Compatible Solute Biosynthesis of Phototrophic Bacteria as Revealed from Genome Analyses.</title>
        <authorList>
            <person name="Imhoff J.F."/>
            <person name="Rahn T."/>
            <person name="Kunzel S."/>
            <person name="Keller A."/>
            <person name="Neulinger S.C."/>
        </authorList>
    </citation>
    <scope>NUCLEOTIDE SEQUENCE [LARGE SCALE GENOMIC DNA]</scope>
    <source>
        <strain evidence="17 18">DSM 6210</strain>
    </source>
</reference>
<evidence type="ECO:0000256" key="5">
    <source>
        <dbReference type="ARBA" id="ARBA00022781"/>
    </source>
</evidence>
<protein>
    <recommendedName>
        <fullName evidence="13">ATP synthase subunit beta</fullName>
        <ecNumber evidence="13">7.1.2.2</ecNumber>
    </recommendedName>
    <alternativeName>
        <fullName evidence="13">ATP synthase F1 sector subunit beta</fullName>
    </alternativeName>
    <alternativeName>
        <fullName evidence="13">F-ATPase subunit beta</fullName>
    </alternativeName>
</protein>
<dbReference type="InterPro" id="IPR004100">
    <property type="entry name" value="ATPase_F1/V1/A1_a/bsu_N"/>
</dbReference>
<dbReference type="PROSITE" id="PS00152">
    <property type="entry name" value="ATPASE_ALPHA_BETA"/>
    <property type="match status" value="1"/>
</dbReference>
<keyword evidence="8 13" id="KW-0406">Ion transport</keyword>
<dbReference type="InterPro" id="IPR017691">
    <property type="entry name" value="Alt_ATPase_F1_bsu"/>
</dbReference>
<keyword evidence="6 13" id="KW-0067">ATP-binding</keyword>
<keyword evidence="11 13" id="KW-0066">ATP synthesis</keyword>
<dbReference type="Gene3D" id="1.10.1140.10">
    <property type="entry name" value="Bovine Mitochondrial F1-atpase, Atp Synthase Beta Chain, Chain D, domain 3"/>
    <property type="match status" value="1"/>
</dbReference>
<dbReference type="InterPro" id="IPR055190">
    <property type="entry name" value="ATP-synt_VA_C"/>
</dbReference>
<comment type="subcellular location">
    <subcellularLocation>
        <location evidence="13">Cell membrane</location>
        <topology evidence="13">Peripheral membrane protein</topology>
    </subcellularLocation>
    <subcellularLocation>
        <location evidence="1">Membrane</location>
    </subcellularLocation>
</comment>
<evidence type="ECO:0000256" key="11">
    <source>
        <dbReference type="ARBA" id="ARBA00023310"/>
    </source>
</evidence>
<feature type="domain" description="ATPase F1/V1/A1 complex alpha/beta subunit nucleotide-binding" evidence="14">
    <location>
        <begin position="142"/>
        <end position="355"/>
    </location>
</feature>
<evidence type="ECO:0000313" key="18">
    <source>
        <dbReference type="Proteomes" id="UP000748752"/>
    </source>
</evidence>
<evidence type="ECO:0000256" key="7">
    <source>
        <dbReference type="ARBA" id="ARBA00022967"/>
    </source>
</evidence>
<dbReference type="SUPFAM" id="SSF47917">
    <property type="entry name" value="C-terminal domain of alpha and beta subunits of F1 ATP synthase"/>
    <property type="match status" value="1"/>
</dbReference>
<dbReference type="Proteomes" id="UP000748752">
    <property type="component" value="Unassembled WGS sequence"/>
</dbReference>
<dbReference type="NCBIfam" id="TIGR03305">
    <property type="entry name" value="alt_F1F0_F1_bet"/>
    <property type="match status" value="1"/>
</dbReference>
<dbReference type="SUPFAM" id="SSF52540">
    <property type="entry name" value="P-loop containing nucleoside triphosphate hydrolases"/>
    <property type="match status" value="1"/>
</dbReference>
<feature type="domain" description="ATP synthase A/B type C-terminal" evidence="16">
    <location>
        <begin position="361"/>
        <end position="424"/>
    </location>
</feature>
<evidence type="ECO:0000313" key="17">
    <source>
        <dbReference type="EMBL" id="MBK1631834.1"/>
    </source>
</evidence>
<gene>
    <name evidence="13" type="primary">atpD</name>
    <name evidence="17" type="ORF">CKO31_14030</name>
</gene>
<name>A0ABS1CIU1_9GAMM</name>
<comment type="similarity">
    <text evidence="12">Belongs to the ATPase alpha/beta chains family. T3SS ATPase subfamily.</text>
</comment>
<dbReference type="InterPro" id="IPR000194">
    <property type="entry name" value="ATPase_F1/V1/A1_a/bsu_nucl-bd"/>
</dbReference>
<dbReference type="InterPro" id="IPR005722">
    <property type="entry name" value="ATP_synth_F1_bsu"/>
</dbReference>